<dbReference type="GeneID" id="107026275"/>
<gene>
    <name evidence="3" type="primary">LOC107026275</name>
</gene>
<reference evidence="2" key="1">
    <citation type="journal article" date="2014" name="Nat. Genet.">
        <title>The genome of the stress-tolerant wild tomato species Solanum pennellii.</title>
        <authorList>
            <person name="Bolger A."/>
            <person name="Scossa F."/>
            <person name="Bolger M.E."/>
            <person name="Lanz C."/>
            <person name="Maumus F."/>
            <person name="Tohge T."/>
            <person name="Quesneville H."/>
            <person name="Alseekh S."/>
            <person name="Sorensen I."/>
            <person name="Lichtenstein G."/>
            <person name="Fich E.A."/>
            <person name="Conte M."/>
            <person name="Keller H."/>
            <person name="Schneeberger K."/>
            <person name="Schwacke R."/>
            <person name="Ofner I."/>
            <person name="Vrebalov J."/>
            <person name="Xu Y."/>
            <person name="Osorio S."/>
            <person name="Aflitos S.A."/>
            <person name="Schijlen E."/>
            <person name="Jimenez-Gomez J.M."/>
            <person name="Ryngajllo M."/>
            <person name="Kimura S."/>
            <person name="Kumar R."/>
            <person name="Koenig D."/>
            <person name="Headland L.R."/>
            <person name="Maloof J.N."/>
            <person name="Sinha N."/>
            <person name="van Ham R.C."/>
            <person name="Lankhorst R.K."/>
            <person name="Mao L."/>
            <person name="Vogel A."/>
            <person name="Arsova B."/>
            <person name="Panstruga R."/>
            <person name="Fei Z."/>
            <person name="Rose J.K."/>
            <person name="Zamir D."/>
            <person name="Carrari F."/>
            <person name="Giovannoni J.J."/>
            <person name="Weigel D."/>
            <person name="Usadel B."/>
            <person name="Fernie A.R."/>
        </authorList>
    </citation>
    <scope>NUCLEOTIDE SEQUENCE [LARGE SCALE GENOMIC DNA]</scope>
    <source>
        <strain evidence="2">cv. LA0716</strain>
    </source>
</reference>
<dbReference type="SUPFAM" id="SSF53474">
    <property type="entry name" value="alpha/beta-Hydrolases"/>
    <property type="match status" value="1"/>
</dbReference>
<keyword evidence="2" id="KW-1185">Reference proteome</keyword>
<protein>
    <submittedName>
        <fullName evidence="3">Inactive methylesterase 20</fullName>
    </submittedName>
</protein>
<proteinExistence type="predicted"/>
<evidence type="ECO:0000313" key="3">
    <source>
        <dbReference type="RefSeq" id="XP_015082672.1"/>
    </source>
</evidence>
<evidence type="ECO:0000313" key="2">
    <source>
        <dbReference type="Proteomes" id="UP000694930"/>
    </source>
</evidence>
<reference evidence="3" key="2">
    <citation type="submission" date="2025-08" db="UniProtKB">
        <authorList>
            <consortium name="RefSeq"/>
        </authorList>
    </citation>
    <scope>IDENTIFICATION</scope>
</reference>
<accession>A0ABM1HAC6</accession>
<name>A0ABM1HAC6_SOLPN</name>
<dbReference type="Pfam" id="PF00561">
    <property type="entry name" value="Abhydrolase_1"/>
    <property type="match status" value="1"/>
</dbReference>
<dbReference type="Gene3D" id="3.40.50.1820">
    <property type="entry name" value="alpha/beta hydrolase"/>
    <property type="match status" value="1"/>
</dbReference>
<feature type="domain" description="AB hydrolase-1" evidence="1">
    <location>
        <begin position="76"/>
        <end position="151"/>
    </location>
</feature>
<dbReference type="PANTHER" id="PTHR10992">
    <property type="entry name" value="METHYLESTERASE FAMILY MEMBER"/>
    <property type="match status" value="1"/>
</dbReference>
<organism evidence="2 3">
    <name type="scientific">Solanum pennellii</name>
    <name type="common">Tomato</name>
    <name type="synonym">Lycopersicon pennellii</name>
    <dbReference type="NCBI Taxonomy" id="28526"/>
    <lineage>
        <taxon>Eukaryota</taxon>
        <taxon>Viridiplantae</taxon>
        <taxon>Streptophyta</taxon>
        <taxon>Embryophyta</taxon>
        <taxon>Tracheophyta</taxon>
        <taxon>Spermatophyta</taxon>
        <taxon>Magnoliopsida</taxon>
        <taxon>eudicotyledons</taxon>
        <taxon>Gunneridae</taxon>
        <taxon>Pentapetalae</taxon>
        <taxon>asterids</taxon>
        <taxon>lamiids</taxon>
        <taxon>Solanales</taxon>
        <taxon>Solanaceae</taxon>
        <taxon>Solanoideae</taxon>
        <taxon>Solaneae</taxon>
        <taxon>Solanum</taxon>
        <taxon>Solanum subgen. Lycopersicon</taxon>
    </lineage>
</organism>
<dbReference type="Proteomes" id="UP000694930">
    <property type="component" value="Chromosome 1"/>
</dbReference>
<dbReference type="PANTHER" id="PTHR10992:SF1036">
    <property type="entry name" value="AB HYDROLASE-1 DOMAIN-CONTAINING PROTEIN"/>
    <property type="match status" value="1"/>
</dbReference>
<sequence>MFSSNIKSISHFRHRKRVILQRSKVKNNFNGLNLFGVQKTNNNVASLSLITTMCSLKTPSQAKGEKSLSQPKDKKHFVLLHTGCHGPWCWYKIVELMKSSGHNVTALDLDGSGSNAKQAIETTSFSDYLSPLMKFMASLPADEKIVLVGHS</sequence>
<evidence type="ECO:0000259" key="1">
    <source>
        <dbReference type="Pfam" id="PF00561"/>
    </source>
</evidence>
<dbReference type="InterPro" id="IPR000073">
    <property type="entry name" value="AB_hydrolase_1"/>
</dbReference>
<dbReference type="InterPro" id="IPR029058">
    <property type="entry name" value="AB_hydrolase_fold"/>
</dbReference>
<dbReference type="InterPro" id="IPR045889">
    <property type="entry name" value="MES/HNL"/>
</dbReference>
<dbReference type="RefSeq" id="XP_015082672.1">
    <property type="nucleotide sequence ID" value="XM_015227186.1"/>
</dbReference>